<organism evidence="13 14">
    <name type="scientific">Candida viswanathii</name>
    <dbReference type="NCBI Taxonomy" id="5486"/>
    <lineage>
        <taxon>Eukaryota</taxon>
        <taxon>Fungi</taxon>
        <taxon>Dikarya</taxon>
        <taxon>Ascomycota</taxon>
        <taxon>Saccharomycotina</taxon>
        <taxon>Pichiomycetes</taxon>
        <taxon>Debaryomycetaceae</taxon>
        <taxon>Candida/Lodderomyces clade</taxon>
        <taxon>Candida</taxon>
    </lineage>
</organism>
<evidence type="ECO:0000256" key="2">
    <source>
        <dbReference type="ARBA" id="ARBA00004496"/>
    </source>
</evidence>
<dbReference type="PRINTS" id="PR00775">
    <property type="entry name" value="HEATSHOCK90"/>
</dbReference>
<dbReference type="InterPro" id="IPR036890">
    <property type="entry name" value="HATPase_C_sf"/>
</dbReference>
<keyword evidence="10" id="KW-0539">Nucleus</keyword>
<dbReference type="Proteomes" id="UP000253472">
    <property type="component" value="Unassembled WGS sequence"/>
</dbReference>
<dbReference type="SUPFAM" id="SSF110942">
    <property type="entry name" value="HSP90 C-terminal domain"/>
    <property type="match status" value="1"/>
</dbReference>
<dbReference type="CDD" id="cd16927">
    <property type="entry name" value="HATPase_Hsp90-like"/>
    <property type="match status" value="1"/>
</dbReference>
<dbReference type="InterPro" id="IPR019805">
    <property type="entry name" value="Heat_shock_protein_90_CS"/>
</dbReference>
<dbReference type="InterPro" id="IPR009061">
    <property type="entry name" value="DNA-bd_dom_put_sf"/>
</dbReference>
<dbReference type="SMART" id="SM00387">
    <property type="entry name" value="HATPase_c"/>
    <property type="match status" value="1"/>
</dbReference>
<dbReference type="InterPro" id="IPR037196">
    <property type="entry name" value="HSP90_C"/>
</dbReference>
<comment type="caution">
    <text evidence="13">The sequence shown here is derived from an EMBL/GenBank/DDBJ whole genome shotgun (WGS) entry which is preliminary data.</text>
</comment>
<evidence type="ECO:0000313" key="14">
    <source>
        <dbReference type="Proteomes" id="UP000253472"/>
    </source>
</evidence>
<dbReference type="GO" id="GO:0051082">
    <property type="term" value="F:unfolded protein binding"/>
    <property type="evidence" value="ECO:0007669"/>
    <property type="project" value="InterPro"/>
</dbReference>
<feature type="domain" description="Histidine kinase/HSP90-like ATPase" evidence="12">
    <location>
        <begin position="184"/>
        <end position="317"/>
    </location>
</feature>
<dbReference type="Gene3D" id="3.30.565.10">
    <property type="entry name" value="Histidine kinase-like ATPase, C-terminal domain"/>
    <property type="match status" value="1"/>
</dbReference>
<dbReference type="Gene3D" id="3.90.530.10">
    <property type="entry name" value="XPA C-terminal domain"/>
    <property type="match status" value="1"/>
</dbReference>
<dbReference type="InterPro" id="IPR020575">
    <property type="entry name" value="Hsp90_N"/>
</dbReference>
<evidence type="ECO:0000256" key="11">
    <source>
        <dbReference type="SAM" id="MobiDB-lite"/>
    </source>
</evidence>
<comment type="subcellular location">
    <subcellularLocation>
        <location evidence="2">Cytoplasm</location>
    </subcellularLocation>
    <subcellularLocation>
        <location evidence="1">Nucleus</location>
    </subcellularLocation>
</comment>
<proteinExistence type="inferred from homology"/>
<dbReference type="GO" id="GO:0005524">
    <property type="term" value="F:ATP binding"/>
    <property type="evidence" value="ECO:0007669"/>
    <property type="project" value="UniProtKB-KW"/>
</dbReference>
<evidence type="ECO:0000256" key="9">
    <source>
        <dbReference type="ARBA" id="ARBA00023186"/>
    </source>
</evidence>
<dbReference type="SUPFAM" id="SSF54211">
    <property type="entry name" value="Ribosomal protein S5 domain 2-like"/>
    <property type="match status" value="1"/>
</dbReference>
<dbReference type="AlphaFoldDB" id="A0A367YJY6"/>
<dbReference type="GO" id="GO:0005634">
    <property type="term" value="C:nucleus"/>
    <property type="evidence" value="ECO:0007669"/>
    <property type="project" value="UniProtKB-SubCell"/>
</dbReference>
<keyword evidence="5" id="KW-0547">Nucleotide-binding</keyword>
<evidence type="ECO:0000259" key="12">
    <source>
        <dbReference type="SMART" id="SM00387"/>
    </source>
</evidence>
<feature type="region of interest" description="Disordered" evidence="11">
    <location>
        <begin position="380"/>
        <end position="399"/>
    </location>
</feature>
<feature type="region of interest" description="Disordered" evidence="11">
    <location>
        <begin position="353"/>
        <end position="374"/>
    </location>
</feature>
<dbReference type="EMBL" id="QLNQ01000020">
    <property type="protein sequence ID" value="RCK65341.1"/>
    <property type="molecule type" value="Genomic_DNA"/>
</dbReference>
<evidence type="ECO:0000256" key="1">
    <source>
        <dbReference type="ARBA" id="ARBA00004123"/>
    </source>
</evidence>
<dbReference type="SUPFAM" id="SSF46955">
    <property type="entry name" value="Putative DNA-binding domain"/>
    <property type="match status" value="1"/>
</dbReference>
<feature type="compositionally biased region" description="Basic and acidic residues" evidence="11">
    <location>
        <begin position="380"/>
        <end position="392"/>
    </location>
</feature>
<dbReference type="Pfam" id="PF00183">
    <property type="entry name" value="HSP90"/>
    <property type="match status" value="1"/>
</dbReference>
<protein>
    <submittedName>
        <fullName evidence="13">Heat shock protein 90</fullName>
    </submittedName>
</protein>
<accession>A0A367YJY6</accession>
<evidence type="ECO:0000256" key="8">
    <source>
        <dbReference type="ARBA" id="ARBA00023016"/>
    </source>
</evidence>
<comment type="similarity">
    <text evidence="3">Belongs to the heat shock protein 90 family.</text>
</comment>
<keyword evidence="14" id="KW-1185">Reference proteome</keyword>
<feature type="compositionally biased region" description="Acidic residues" evidence="11">
    <location>
        <begin position="353"/>
        <end position="369"/>
    </location>
</feature>
<name>A0A367YJY6_9ASCO</name>
<dbReference type="Gene3D" id="1.20.120.790">
    <property type="entry name" value="Heat shock protein 90, C-terminal domain"/>
    <property type="match status" value="1"/>
</dbReference>
<keyword evidence="9" id="KW-0143">Chaperone</keyword>
<feature type="region of interest" description="Disordered" evidence="11">
    <location>
        <begin position="1"/>
        <end position="24"/>
    </location>
</feature>
<dbReference type="PROSITE" id="PS00298">
    <property type="entry name" value="HSP90"/>
    <property type="match status" value="1"/>
</dbReference>
<dbReference type="Pfam" id="PF05181">
    <property type="entry name" value="XPA_C"/>
    <property type="match status" value="1"/>
</dbReference>
<evidence type="ECO:0000256" key="3">
    <source>
        <dbReference type="ARBA" id="ARBA00008239"/>
    </source>
</evidence>
<keyword evidence="6" id="KW-0862">Zinc</keyword>
<reference evidence="13 14" key="1">
    <citation type="submission" date="2018-06" db="EMBL/GenBank/DDBJ databases">
        <title>Whole genome sequencing of Candida tropicalis (genome annotated by CSBL at Korea University).</title>
        <authorList>
            <person name="Ahn J."/>
        </authorList>
    </citation>
    <scope>NUCLEOTIDE SEQUENCE [LARGE SCALE GENOMIC DNA]</scope>
    <source>
        <strain evidence="13 14">ATCC 20962</strain>
    </source>
</reference>
<keyword evidence="4" id="KW-0963">Cytoplasm</keyword>
<sequence>MAKLQLQPTETAKPKDQPRPRRPNFNLHLYVNKITLNIERVEEGAPYERVATAMDLRGLLLTEPELADKDLLKRIEKPNPHGYSNMQLFVRFQVEEYAWKKWGGPEQLDQEWERREVNKAKRKERTEEYTRKLRDGKSLGEKHEHDWSSPVAIDKNTIKRRCIDCGIETEEVLMSLIINTVYSNKEIFLRELISNASDALDKIRYQALSDPSQLESEPELFIRIIPHKEQKVLEIRDSGIGMTKADLVNNLGTIAKSGTKSFMEALSAGADVSMIGQFGVGFYSLFLVADHFTVTLDETNERLGRGTMLRLFLKEDQLEYLEEKRIKEVVKKHSEFVAYPIQLVVTKEVEKEIPEDETLAEDEDKATEDDDKKPKLEETVKEEVTETEELNKTKPLWTRNPSDITQEEYNAFYKSISNDWEDPLAVKHFSVEAPFDAFESKKKKNNIKLYVRRVFITDDAEELIPEWLSFIKGVILKVIRKNIVKKMIETFVELSENSTEYEQFYTAFSKNIKLGIHEDAQNRQALAKLLRYYSTKSTEEMTSLSDYVTRMQPHQKNIYYITGESIKAVEKSPFLDALKAKNFEVLFMVDPIDEYAMTQLKEFEDKKLVDITKDFDLEETDEEKSAREQEIKEFEPLTKALKDILATKSKTAIRTGQFGWSANMERIMKAQALRDTTMSSYMSSKKTFEISPKSPIIKELRKKVEEDGAEDKTVKDLTTLLFDTALLTSGFTLDEPSNFAHRINRLIALGLNIDDDTEETAIEPESTTTATTTEEPAAESAMEEVD</sequence>
<dbReference type="GO" id="GO:0140662">
    <property type="term" value="F:ATP-dependent protein folding chaperone"/>
    <property type="evidence" value="ECO:0007669"/>
    <property type="project" value="InterPro"/>
</dbReference>
<evidence type="ECO:0000256" key="4">
    <source>
        <dbReference type="ARBA" id="ARBA00022490"/>
    </source>
</evidence>
<dbReference type="OrthoDB" id="28737at2759"/>
<feature type="compositionally biased region" description="Polar residues" evidence="11">
    <location>
        <begin position="1"/>
        <end position="10"/>
    </location>
</feature>
<dbReference type="Gene3D" id="3.30.230.80">
    <property type="match status" value="2"/>
</dbReference>
<keyword evidence="7" id="KW-0067">ATP-binding</keyword>
<dbReference type="InterPro" id="IPR001404">
    <property type="entry name" value="Hsp90_fam"/>
</dbReference>
<evidence type="ECO:0000313" key="13">
    <source>
        <dbReference type="EMBL" id="RCK65341.1"/>
    </source>
</evidence>
<dbReference type="FunFam" id="3.30.565.10:FF:000357">
    <property type="entry name" value="Heat shock protein HSP 90-beta"/>
    <property type="match status" value="1"/>
</dbReference>
<dbReference type="InterPro" id="IPR022656">
    <property type="entry name" value="XPA_C"/>
</dbReference>
<dbReference type="Gene3D" id="3.40.50.11260">
    <property type="match status" value="1"/>
</dbReference>
<dbReference type="InterPro" id="IPR037129">
    <property type="entry name" value="XPA_sf"/>
</dbReference>
<evidence type="ECO:0000256" key="6">
    <source>
        <dbReference type="ARBA" id="ARBA00022833"/>
    </source>
</evidence>
<feature type="compositionally biased region" description="Low complexity" evidence="11">
    <location>
        <begin position="763"/>
        <end position="780"/>
    </location>
</feature>
<dbReference type="InterPro" id="IPR003594">
    <property type="entry name" value="HATPase_dom"/>
</dbReference>
<feature type="region of interest" description="Disordered" evidence="11">
    <location>
        <begin position="756"/>
        <end position="786"/>
    </location>
</feature>
<dbReference type="SUPFAM" id="SSF55874">
    <property type="entry name" value="ATPase domain of HSP90 chaperone/DNA topoisomerase II/histidine kinase"/>
    <property type="match status" value="1"/>
</dbReference>
<dbReference type="InterPro" id="IPR020568">
    <property type="entry name" value="Ribosomal_Su5_D2-typ_SF"/>
</dbReference>
<evidence type="ECO:0000256" key="7">
    <source>
        <dbReference type="ARBA" id="ARBA00022840"/>
    </source>
</evidence>
<evidence type="ECO:0000256" key="10">
    <source>
        <dbReference type="ARBA" id="ARBA00023242"/>
    </source>
</evidence>
<keyword evidence="8 13" id="KW-0346">Stress response</keyword>
<dbReference type="SMR" id="A0A367YJY6"/>
<dbReference type="FunFam" id="1.20.120.790:FF:000001">
    <property type="entry name" value="Heat shock protein 90 alpha"/>
    <property type="match status" value="1"/>
</dbReference>
<dbReference type="GO" id="GO:0005737">
    <property type="term" value="C:cytoplasm"/>
    <property type="evidence" value="ECO:0007669"/>
    <property type="project" value="UniProtKB-SubCell"/>
</dbReference>
<dbReference type="PANTHER" id="PTHR11528">
    <property type="entry name" value="HEAT SHOCK PROTEIN 90 FAMILY MEMBER"/>
    <property type="match status" value="1"/>
</dbReference>
<dbReference type="STRING" id="5486.A0A367YJY6"/>
<gene>
    <name evidence="13" type="primary">HSP90</name>
    <name evidence="13" type="ORF">Cantr_01263</name>
</gene>
<evidence type="ECO:0000256" key="5">
    <source>
        <dbReference type="ARBA" id="ARBA00022741"/>
    </source>
</evidence>
<dbReference type="Pfam" id="PF02518">
    <property type="entry name" value="HATPase_c"/>
    <property type="match status" value="1"/>
</dbReference>
<dbReference type="GO" id="GO:0016887">
    <property type="term" value="F:ATP hydrolysis activity"/>
    <property type="evidence" value="ECO:0007669"/>
    <property type="project" value="InterPro"/>
</dbReference>
<dbReference type="FunFam" id="3.40.50.11260:FF:000001">
    <property type="entry name" value="Heat shock protein 90 alpha"/>
    <property type="match status" value="1"/>
</dbReference>